<dbReference type="OrthoDB" id="26722at2759"/>
<proteinExistence type="predicted"/>
<evidence type="ECO:0000313" key="1">
    <source>
        <dbReference type="EMBL" id="CCA76633.1"/>
    </source>
</evidence>
<gene>
    <name evidence="1" type="ORF">PIIN_10624</name>
</gene>
<protein>
    <submittedName>
        <fullName evidence="1">Uncharacterized protein</fullName>
    </submittedName>
</protein>
<dbReference type="InParanoid" id="G4TZ90"/>
<comment type="caution">
    <text evidence="1">The sequence shown here is derived from an EMBL/GenBank/DDBJ whole genome shotgun (WGS) entry which is preliminary data.</text>
</comment>
<organism evidence="1 2">
    <name type="scientific">Serendipita indica (strain DSM 11827)</name>
    <name type="common">Root endophyte fungus</name>
    <name type="synonym">Piriformospora indica</name>
    <dbReference type="NCBI Taxonomy" id="1109443"/>
    <lineage>
        <taxon>Eukaryota</taxon>
        <taxon>Fungi</taxon>
        <taxon>Dikarya</taxon>
        <taxon>Basidiomycota</taxon>
        <taxon>Agaricomycotina</taxon>
        <taxon>Agaricomycetes</taxon>
        <taxon>Sebacinales</taxon>
        <taxon>Serendipitaceae</taxon>
        <taxon>Serendipita</taxon>
    </lineage>
</organism>
<sequence>MSSSLADDAPASSSADGIDILWSILESCWSREPRSRPTALLLRKWLVEYEDMIVDALECGVYYQTPLYILKLVAT</sequence>
<name>G4TZ90_SERID</name>
<accession>G4TZ90</accession>
<dbReference type="EMBL" id="CAFZ01000881">
    <property type="protein sequence ID" value="CCA76633.1"/>
    <property type="molecule type" value="Genomic_DNA"/>
</dbReference>
<dbReference type="Proteomes" id="UP000007148">
    <property type="component" value="Unassembled WGS sequence"/>
</dbReference>
<keyword evidence="2" id="KW-1185">Reference proteome</keyword>
<evidence type="ECO:0000313" key="2">
    <source>
        <dbReference type="Proteomes" id="UP000007148"/>
    </source>
</evidence>
<dbReference type="AlphaFoldDB" id="G4TZ90"/>
<reference evidence="1 2" key="1">
    <citation type="journal article" date="2011" name="PLoS Pathog.">
        <title>Endophytic Life Strategies Decoded by Genome and Transcriptome Analyses of the Mutualistic Root Symbiont Piriformospora indica.</title>
        <authorList>
            <person name="Zuccaro A."/>
            <person name="Lahrmann U."/>
            <person name="Guldener U."/>
            <person name="Langen G."/>
            <person name="Pfiffi S."/>
            <person name="Biedenkopf D."/>
            <person name="Wong P."/>
            <person name="Samans B."/>
            <person name="Grimm C."/>
            <person name="Basiewicz M."/>
            <person name="Murat C."/>
            <person name="Martin F."/>
            <person name="Kogel K.H."/>
        </authorList>
    </citation>
    <scope>NUCLEOTIDE SEQUENCE [LARGE SCALE GENOMIC DNA]</scope>
    <source>
        <strain evidence="1 2">DSM 11827</strain>
    </source>
</reference>
<dbReference type="HOGENOM" id="CLU_2671969_0_0_1"/>